<comment type="similarity">
    <text evidence="1 3">Belongs to the sulfotransferase 1 family.</text>
</comment>
<accession>A0AAD1RGL6</accession>
<organism evidence="5 6">
    <name type="scientific">Pelobates cultripes</name>
    <name type="common">Western spadefoot toad</name>
    <dbReference type="NCBI Taxonomy" id="61616"/>
    <lineage>
        <taxon>Eukaryota</taxon>
        <taxon>Metazoa</taxon>
        <taxon>Chordata</taxon>
        <taxon>Craniata</taxon>
        <taxon>Vertebrata</taxon>
        <taxon>Euteleostomi</taxon>
        <taxon>Amphibia</taxon>
        <taxon>Batrachia</taxon>
        <taxon>Anura</taxon>
        <taxon>Pelobatoidea</taxon>
        <taxon>Pelobatidae</taxon>
        <taxon>Pelobates</taxon>
    </lineage>
</organism>
<dbReference type="SUPFAM" id="SSF52540">
    <property type="entry name" value="P-loop containing nucleoside triphosphate hydrolases"/>
    <property type="match status" value="1"/>
</dbReference>
<evidence type="ECO:0000313" key="6">
    <source>
        <dbReference type="Proteomes" id="UP001295444"/>
    </source>
</evidence>
<name>A0AAD1RGL6_PELCU</name>
<feature type="domain" description="Sulfotransferase" evidence="4">
    <location>
        <begin position="62"/>
        <end position="294"/>
    </location>
</feature>
<reference evidence="5" key="1">
    <citation type="submission" date="2022-03" db="EMBL/GenBank/DDBJ databases">
        <authorList>
            <person name="Alioto T."/>
            <person name="Alioto T."/>
            <person name="Gomez Garrido J."/>
        </authorList>
    </citation>
    <scope>NUCLEOTIDE SEQUENCE</scope>
</reference>
<evidence type="ECO:0000313" key="5">
    <source>
        <dbReference type="EMBL" id="CAH2252694.1"/>
    </source>
</evidence>
<evidence type="ECO:0000256" key="3">
    <source>
        <dbReference type="RuleBase" id="RU361155"/>
    </source>
</evidence>
<proteinExistence type="inferred from homology"/>
<dbReference type="Pfam" id="PF00685">
    <property type="entry name" value="Sulfotransfer_1"/>
    <property type="match status" value="1"/>
</dbReference>
<dbReference type="InterPro" id="IPR000863">
    <property type="entry name" value="Sulfotransferase_dom"/>
</dbReference>
<dbReference type="GO" id="GO:0008146">
    <property type="term" value="F:sulfotransferase activity"/>
    <property type="evidence" value="ECO:0007669"/>
    <property type="project" value="InterPro"/>
</dbReference>
<evidence type="ECO:0000256" key="1">
    <source>
        <dbReference type="ARBA" id="ARBA00005771"/>
    </source>
</evidence>
<dbReference type="InterPro" id="IPR027417">
    <property type="entry name" value="P-loop_NTPase"/>
</dbReference>
<keyword evidence="6" id="KW-1185">Reference proteome</keyword>
<dbReference type="Proteomes" id="UP001295444">
    <property type="component" value="Chromosome 02"/>
</dbReference>
<dbReference type="EC" id="2.8.2.-" evidence="3"/>
<dbReference type="Gene3D" id="3.40.50.300">
    <property type="entry name" value="P-loop containing nucleotide triphosphate hydrolases"/>
    <property type="match status" value="1"/>
</dbReference>
<evidence type="ECO:0000256" key="2">
    <source>
        <dbReference type="ARBA" id="ARBA00022679"/>
    </source>
</evidence>
<dbReference type="PANTHER" id="PTHR11783">
    <property type="entry name" value="SULFOTRANSFERASE SULT"/>
    <property type="match status" value="1"/>
</dbReference>
<evidence type="ECO:0000259" key="4">
    <source>
        <dbReference type="Pfam" id="PF00685"/>
    </source>
</evidence>
<dbReference type="EMBL" id="OW240913">
    <property type="protein sequence ID" value="CAH2252694.1"/>
    <property type="molecule type" value="Genomic_DNA"/>
</dbReference>
<gene>
    <name evidence="5" type="ORF">PECUL_23A029661</name>
</gene>
<protein>
    <recommendedName>
        <fullName evidence="3">Sulfotransferase</fullName>
        <ecNumber evidence="3">2.8.2.-</ecNumber>
    </recommendedName>
</protein>
<sequence length="308" mass="35957">MSETEAKTKREKFLAEMQKVAAEASKKTPEELVLNYKGVLYPNTICSIETFQALESLEAREDDLIIVTYPKCGTNWVIQIFHEILFSMQNKEVTINQAMIEFGKPEKVEYLKGQPSPRVFSTHMFYDHLPKSFFEKKVKILLMLRNPKDTAASYYHFFNTNPVLPSFETWELFFKAYMEGKVCFGSYFDYTLDWNKHVDEENIMVATFEGLKEDFKSELQKISDFFGLSLTDEQISLVESKTNFKTMKENSSNTHGKLGNVFFRKGEIGDWKNHFNEEQSKELDAKFEEKLAGTKLGEKINYNKYCKF</sequence>
<keyword evidence="2 3" id="KW-0808">Transferase</keyword>
<dbReference type="AlphaFoldDB" id="A0AAD1RGL6"/>